<evidence type="ECO:0000313" key="9">
    <source>
        <dbReference type="Proteomes" id="UP000076532"/>
    </source>
</evidence>
<dbReference type="EMBL" id="KV417654">
    <property type="protein sequence ID" value="KZP11976.1"/>
    <property type="molecule type" value="Genomic_DNA"/>
</dbReference>
<name>A0A166AUQ1_9AGAM</name>
<keyword evidence="3 5" id="KW-0863">Zinc-finger</keyword>
<dbReference type="FunFam" id="3.30.160.60:FF:000072">
    <property type="entry name" value="zinc finger protein 143 isoform X1"/>
    <property type="match status" value="1"/>
</dbReference>
<keyword evidence="9" id="KW-1185">Reference proteome</keyword>
<feature type="region of interest" description="Disordered" evidence="6">
    <location>
        <begin position="202"/>
        <end position="295"/>
    </location>
</feature>
<dbReference type="PROSITE" id="PS00028">
    <property type="entry name" value="ZINC_FINGER_C2H2_1"/>
    <property type="match status" value="4"/>
</dbReference>
<feature type="compositionally biased region" description="Basic and acidic residues" evidence="6">
    <location>
        <begin position="125"/>
        <end position="141"/>
    </location>
</feature>
<dbReference type="GO" id="GO:0008270">
    <property type="term" value="F:zinc ion binding"/>
    <property type="evidence" value="ECO:0007669"/>
    <property type="project" value="UniProtKB-KW"/>
</dbReference>
<dbReference type="Proteomes" id="UP000076532">
    <property type="component" value="Unassembled WGS sequence"/>
</dbReference>
<evidence type="ECO:0000259" key="7">
    <source>
        <dbReference type="PROSITE" id="PS50157"/>
    </source>
</evidence>
<evidence type="ECO:0000256" key="1">
    <source>
        <dbReference type="ARBA" id="ARBA00022723"/>
    </source>
</evidence>
<dbReference type="SMART" id="SM00355">
    <property type="entry name" value="ZnF_C2H2"/>
    <property type="match status" value="4"/>
</dbReference>
<evidence type="ECO:0000256" key="3">
    <source>
        <dbReference type="ARBA" id="ARBA00022771"/>
    </source>
</evidence>
<feature type="region of interest" description="Disordered" evidence="6">
    <location>
        <begin position="412"/>
        <end position="435"/>
    </location>
</feature>
<evidence type="ECO:0000313" key="8">
    <source>
        <dbReference type="EMBL" id="KZP11976.1"/>
    </source>
</evidence>
<dbReference type="GO" id="GO:0000981">
    <property type="term" value="F:DNA-binding transcription factor activity, RNA polymerase II-specific"/>
    <property type="evidence" value="ECO:0007669"/>
    <property type="project" value="UniProtKB-ARBA"/>
</dbReference>
<dbReference type="GO" id="GO:0000978">
    <property type="term" value="F:RNA polymerase II cis-regulatory region sequence-specific DNA binding"/>
    <property type="evidence" value="ECO:0007669"/>
    <property type="project" value="TreeGrafter"/>
</dbReference>
<sequence>MDVGLEEAQALRLKQLNDGTTPEPPTTFSPLRFCALACASQLASAPILTRAMNNDEPALDFADVVHAAPVEGPSANDVRSPSPPKDASHPAQPFSIEMLEREIATLLDQNASAASNSAASQRQVIEPRAREHRTSCEQRDDESTVGLGIHLAGLAAVLQAAHAQAEAKERQQEVLMGAARYSTRNAPAFHSLTADGAFTNRQQHSFSPAPRSATEDFGDIDDILGSLSNPFDQSQSPSHRRNGGCSPLSSHFNATPGPSGSQSDAAIQPSSSNAVSSKPKKGKNSKGTVDKDRQPYACEEPSCGKAFTRKSDVLRHMRIHTGERPFVCNYSRCGKTFIQRSALQVHQRVHTGERPHQCEYPACAMTFNDSSSLARHRRTHTGKRLYACEEADCEKTFTRRTALTAHMKHHGLFLDPDSNEYHKRQRLDDGDDDNFDEELQESVRKITALLGAQDGPSSLPETLMDPSDARVATISAEIAAALANAHNETDEETDEEDSGSDGGEGLETVTPTSAIRNNGTRLEDDNDIDSDAFPIPLRTRKGKETFRAAGAKRKR</sequence>
<dbReference type="Pfam" id="PF00096">
    <property type="entry name" value="zf-C2H2"/>
    <property type="match status" value="3"/>
</dbReference>
<dbReference type="PROSITE" id="PS50157">
    <property type="entry name" value="ZINC_FINGER_C2H2_2"/>
    <property type="match status" value="4"/>
</dbReference>
<accession>A0A166AUQ1</accession>
<feature type="compositionally biased region" description="Low complexity" evidence="6">
    <location>
        <begin position="111"/>
        <end position="120"/>
    </location>
</feature>
<feature type="domain" description="C2H2-type" evidence="7">
    <location>
        <begin position="386"/>
        <end position="410"/>
    </location>
</feature>
<dbReference type="FunFam" id="3.30.160.60:FF:002343">
    <property type="entry name" value="Zinc finger protein 33A"/>
    <property type="match status" value="1"/>
</dbReference>
<feature type="compositionally biased region" description="Polar residues" evidence="6">
    <location>
        <begin position="226"/>
        <end position="237"/>
    </location>
</feature>
<dbReference type="PANTHER" id="PTHR23235">
    <property type="entry name" value="KRUEPPEL-LIKE TRANSCRIPTION FACTOR"/>
    <property type="match status" value="1"/>
</dbReference>
<reference evidence="8 9" key="1">
    <citation type="journal article" date="2016" name="Mol. Biol. Evol.">
        <title>Comparative Genomics of Early-Diverging Mushroom-Forming Fungi Provides Insights into the Origins of Lignocellulose Decay Capabilities.</title>
        <authorList>
            <person name="Nagy L.G."/>
            <person name="Riley R."/>
            <person name="Tritt A."/>
            <person name="Adam C."/>
            <person name="Daum C."/>
            <person name="Floudas D."/>
            <person name="Sun H."/>
            <person name="Yadav J.S."/>
            <person name="Pangilinan J."/>
            <person name="Larsson K.H."/>
            <person name="Matsuura K."/>
            <person name="Barry K."/>
            <person name="Labutti K."/>
            <person name="Kuo R."/>
            <person name="Ohm R.A."/>
            <person name="Bhattacharya S.S."/>
            <person name="Shirouzu T."/>
            <person name="Yoshinaga Y."/>
            <person name="Martin F.M."/>
            <person name="Grigoriev I.V."/>
            <person name="Hibbett D.S."/>
        </authorList>
    </citation>
    <scope>NUCLEOTIDE SEQUENCE [LARGE SCALE GENOMIC DNA]</scope>
    <source>
        <strain evidence="8 9">CBS 109695</strain>
    </source>
</reference>
<feature type="domain" description="C2H2-type" evidence="7">
    <location>
        <begin position="326"/>
        <end position="355"/>
    </location>
</feature>
<dbReference type="InterPro" id="IPR013087">
    <property type="entry name" value="Znf_C2H2_type"/>
</dbReference>
<dbReference type="InterPro" id="IPR036236">
    <property type="entry name" value="Znf_C2H2_sf"/>
</dbReference>
<feature type="compositionally biased region" description="Polar residues" evidence="6">
    <location>
        <begin position="509"/>
        <end position="520"/>
    </location>
</feature>
<dbReference type="SUPFAM" id="SSF57667">
    <property type="entry name" value="beta-beta-alpha zinc fingers"/>
    <property type="match status" value="2"/>
</dbReference>
<evidence type="ECO:0000256" key="4">
    <source>
        <dbReference type="ARBA" id="ARBA00022833"/>
    </source>
</evidence>
<feature type="compositionally biased region" description="Polar residues" evidence="6">
    <location>
        <begin position="247"/>
        <end position="275"/>
    </location>
</feature>
<feature type="domain" description="C2H2-type" evidence="7">
    <location>
        <begin position="356"/>
        <end position="385"/>
    </location>
</feature>
<dbReference type="PANTHER" id="PTHR23235:SF120">
    <property type="entry name" value="KRUPPEL-LIKE FACTOR 15"/>
    <property type="match status" value="1"/>
</dbReference>
<dbReference type="AlphaFoldDB" id="A0A166AUQ1"/>
<proteinExistence type="predicted"/>
<dbReference type="STRING" id="436010.A0A166AUQ1"/>
<feature type="compositionally biased region" description="Basic and acidic residues" evidence="6">
    <location>
        <begin position="419"/>
        <end position="428"/>
    </location>
</feature>
<organism evidence="8 9">
    <name type="scientific">Athelia psychrophila</name>
    <dbReference type="NCBI Taxonomy" id="1759441"/>
    <lineage>
        <taxon>Eukaryota</taxon>
        <taxon>Fungi</taxon>
        <taxon>Dikarya</taxon>
        <taxon>Basidiomycota</taxon>
        <taxon>Agaricomycotina</taxon>
        <taxon>Agaricomycetes</taxon>
        <taxon>Agaricomycetidae</taxon>
        <taxon>Atheliales</taxon>
        <taxon>Atheliaceae</taxon>
        <taxon>Athelia</taxon>
    </lineage>
</organism>
<feature type="region of interest" description="Disordered" evidence="6">
    <location>
        <begin position="485"/>
        <end position="555"/>
    </location>
</feature>
<keyword evidence="4" id="KW-0862">Zinc</keyword>
<evidence type="ECO:0000256" key="5">
    <source>
        <dbReference type="PROSITE-ProRule" id="PRU00042"/>
    </source>
</evidence>
<evidence type="ECO:0000256" key="6">
    <source>
        <dbReference type="SAM" id="MobiDB-lite"/>
    </source>
</evidence>
<dbReference type="FunFam" id="3.30.160.60:FF:000295">
    <property type="entry name" value="zinc finger protein 19"/>
    <property type="match status" value="1"/>
</dbReference>
<keyword evidence="1" id="KW-0479">Metal-binding</keyword>
<feature type="domain" description="C2H2-type" evidence="7">
    <location>
        <begin position="296"/>
        <end position="325"/>
    </location>
</feature>
<gene>
    <name evidence="8" type="ORF">FIBSPDRAFT_1050386</name>
</gene>
<dbReference type="OrthoDB" id="654211at2759"/>
<keyword evidence="2" id="KW-0677">Repeat</keyword>
<feature type="region of interest" description="Disordered" evidence="6">
    <location>
        <begin position="111"/>
        <end position="141"/>
    </location>
</feature>
<evidence type="ECO:0000256" key="2">
    <source>
        <dbReference type="ARBA" id="ARBA00022737"/>
    </source>
</evidence>
<protein>
    <recommendedName>
        <fullName evidence="7">C2H2-type domain-containing protein</fullName>
    </recommendedName>
</protein>
<dbReference type="Gene3D" id="3.30.160.60">
    <property type="entry name" value="Classic Zinc Finger"/>
    <property type="match status" value="4"/>
</dbReference>
<feature type="region of interest" description="Disordered" evidence="6">
    <location>
        <begin position="72"/>
        <end position="91"/>
    </location>
</feature>
<feature type="compositionally biased region" description="Acidic residues" evidence="6">
    <location>
        <begin position="489"/>
        <end position="499"/>
    </location>
</feature>